<keyword evidence="5" id="KW-0547">Nucleotide-binding</keyword>
<evidence type="ECO:0000313" key="13">
    <source>
        <dbReference type="EMBL" id="TWX65825.1"/>
    </source>
</evidence>
<comment type="catalytic activity">
    <reaction evidence="1">
        <text>ATP + protein L-histidine = ADP + protein N-phospho-L-histidine.</text>
        <dbReference type="EC" id="2.7.13.3"/>
    </reaction>
</comment>
<feature type="domain" description="PAS" evidence="11">
    <location>
        <begin position="118"/>
        <end position="153"/>
    </location>
</feature>
<evidence type="ECO:0000256" key="3">
    <source>
        <dbReference type="ARBA" id="ARBA00022553"/>
    </source>
</evidence>
<accession>A0A5C6Q9T9</accession>
<dbReference type="EMBL" id="VOLQ01000021">
    <property type="protein sequence ID" value="TWX65825.1"/>
    <property type="molecule type" value="Genomic_DNA"/>
</dbReference>
<dbReference type="EC" id="2.7.13.3" evidence="2"/>
<evidence type="ECO:0000256" key="4">
    <source>
        <dbReference type="ARBA" id="ARBA00022679"/>
    </source>
</evidence>
<dbReference type="PANTHER" id="PTHR43065:SF46">
    <property type="entry name" value="C4-DICARBOXYLATE TRANSPORT SENSOR PROTEIN DCTB"/>
    <property type="match status" value="1"/>
</dbReference>
<dbReference type="PANTHER" id="PTHR43065">
    <property type="entry name" value="SENSOR HISTIDINE KINASE"/>
    <property type="match status" value="1"/>
</dbReference>
<keyword evidence="3" id="KW-0597">Phosphoprotein</keyword>
<dbReference type="AlphaFoldDB" id="A0A5C6Q9T9"/>
<evidence type="ECO:0000313" key="15">
    <source>
        <dbReference type="Proteomes" id="UP000321917"/>
    </source>
</evidence>
<dbReference type="InterPro" id="IPR005467">
    <property type="entry name" value="His_kinase_dom"/>
</dbReference>
<evidence type="ECO:0000259" key="10">
    <source>
        <dbReference type="PROSITE" id="PS50109"/>
    </source>
</evidence>
<evidence type="ECO:0000256" key="5">
    <source>
        <dbReference type="ARBA" id="ARBA00022741"/>
    </source>
</evidence>
<feature type="transmembrane region" description="Helical" evidence="9">
    <location>
        <begin position="39"/>
        <end position="58"/>
    </location>
</feature>
<evidence type="ECO:0000256" key="6">
    <source>
        <dbReference type="ARBA" id="ARBA00022777"/>
    </source>
</evidence>
<dbReference type="Pfam" id="PF02518">
    <property type="entry name" value="HATPase_c"/>
    <property type="match status" value="1"/>
</dbReference>
<feature type="domain" description="Histidine kinase" evidence="10">
    <location>
        <begin position="233"/>
        <end position="446"/>
    </location>
</feature>
<dbReference type="Proteomes" id="UP000321917">
    <property type="component" value="Unassembled WGS sequence"/>
</dbReference>
<dbReference type="OrthoDB" id="1931120at2"/>
<sequence length="446" mass="49972">MTKSQRKQKNDHSLLAFFLCLPCLIITTAALFIANVSAYLIAFIIIILALIAVFIVVISQQRSQQQIRTLANILESMIDGDYSLRGREQDNKAFQELLTLVNNLADTLALSKIEAKESRQLLERIMQQMDAMVLAVDEQGRIVMANNSAQKLLKINMPQQAHILFTSLAIGKVISEAQSGIIDFEQPQLSGEHFLFKEYFLSEGKQHQLFLITSAQRLLLEKERKSWQSLLRVLSHEMNNSLTPISSISQSMRTTLQDEHKVLNRESLLTGIDIINERASSLSLFIASYSQLSHLPEPNKRTFALQGFINNCAALFSDCRILFPEKYIELAYVNISADKAQLEQVFINILKNAKEAMEGINNNTDKIITVFCQTDDKYFHIHICDSGSGIANKNNLFVPFYSTKPKGSGIGLALCKQILFNHGGLLSLKNNANSAGAEAIISLPKY</sequence>
<dbReference type="PROSITE" id="PS50112">
    <property type="entry name" value="PAS"/>
    <property type="match status" value="1"/>
</dbReference>
<organism evidence="13 15">
    <name type="scientific">Colwellia hornerae</name>
    <dbReference type="NCBI Taxonomy" id="89402"/>
    <lineage>
        <taxon>Bacteria</taxon>
        <taxon>Pseudomonadati</taxon>
        <taxon>Pseudomonadota</taxon>
        <taxon>Gammaproteobacteria</taxon>
        <taxon>Alteromonadales</taxon>
        <taxon>Colwelliaceae</taxon>
        <taxon>Colwellia</taxon>
    </lineage>
</organism>
<evidence type="ECO:0000256" key="2">
    <source>
        <dbReference type="ARBA" id="ARBA00012438"/>
    </source>
</evidence>
<keyword evidence="7" id="KW-0067">ATP-binding</keyword>
<keyword evidence="9" id="KW-0812">Transmembrane</keyword>
<dbReference type="Proteomes" id="UP000321525">
    <property type="component" value="Unassembled WGS sequence"/>
</dbReference>
<dbReference type="InterPro" id="IPR013767">
    <property type="entry name" value="PAS_fold"/>
</dbReference>
<dbReference type="Gene3D" id="3.30.450.20">
    <property type="entry name" value="PAS domain"/>
    <property type="match status" value="1"/>
</dbReference>
<dbReference type="Pfam" id="PF00989">
    <property type="entry name" value="PAS"/>
    <property type="match status" value="1"/>
</dbReference>
<keyword evidence="14" id="KW-1185">Reference proteome</keyword>
<proteinExistence type="predicted"/>
<keyword evidence="6" id="KW-0418">Kinase</keyword>
<dbReference type="Gene3D" id="3.30.565.10">
    <property type="entry name" value="Histidine kinase-like ATPase, C-terminal domain"/>
    <property type="match status" value="1"/>
</dbReference>
<dbReference type="InterPro" id="IPR000014">
    <property type="entry name" value="PAS"/>
</dbReference>
<name>A0A5C6Q9T9_9GAMM</name>
<dbReference type="GO" id="GO:0006355">
    <property type="term" value="P:regulation of DNA-templated transcription"/>
    <property type="evidence" value="ECO:0007669"/>
    <property type="project" value="InterPro"/>
</dbReference>
<dbReference type="PROSITE" id="PS50109">
    <property type="entry name" value="HIS_KIN"/>
    <property type="match status" value="1"/>
</dbReference>
<keyword evidence="8" id="KW-0902">Two-component regulatory system</keyword>
<evidence type="ECO:0000313" key="14">
    <source>
        <dbReference type="Proteomes" id="UP000321525"/>
    </source>
</evidence>
<evidence type="ECO:0000256" key="7">
    <source>
        <dbReference type="ARBA" id="ARBA00022840"/>
    </source>
</evidence>
<evidence type="ECO:0000259" key="11">
    <source>
        <dbReference type="PROSITE" id="PS50112"/>
    </source>
</evidence>
<dbReference type="GO" id="GO:0000160">
    <property type="term" value="P:phosphorelay signal transduction system"/>
    <property type="evidence" value="ECO:0007669"/>
    <property type="project" value="UniProtKB-KW"/>
</dbReference>
<feature type="transmembrane region" description="Helical" evidence="9">
    <location>
        <begin position="12"/>
        <end position="33"/>
    </location>
</feature>
<dbReference type="InterPro" id="IPR036890">
    <property type="entry name" value="HATPase_C_sf"/>
</dbReference>
<gene>
    <name evidence="12" type="ORF">ESZ26_00835</name>
    <name evidence="13" type="ORF">ESZ27_11885</name>
</gene>
<dbReference type="SUPFAM" id="SSF55874">
    <property type="entry name" value="ATPase domain of HSP90 chaperone/DNA topoisomerase II/histidine kinase"/>
    <property type="match status" value="1"/>
</dbReference>
<dbReference type="InterPro" id="IPR004358">
    <property type="entry name" value="Sig_transdc_His_kin-like_C"/>
</dbReference>
<dbReference type="GO" id="GO:0004673">
    <property type="term" value="F:protein histidine kinase activity"/>
    <property type="evidence" value="ECO:0007669"/>
    <property type="project" value="UniProtKB-EC"/>
</dbReference>
<dbReference type="PRINTS" id="PR00344">
    <property type="entry name" value="BCTRLSENSOR"/>
</dbReference>
<dbReference type="InterPro" id="IPR035965">
    <property type="entry name" value="PAS-like_dom_sf"/>
</dbReference>
<dbReference type="SMART" id="SM00387">
    <property type="entry name" value="HATPase_c"/>
    <property type="match status" value="1"/>
</dbReference>
<evidence type="ECO:0000313" key="12">
    <source>
        <dbReference type="EMBL" id="TWX62890.1"/>
    </source>
</evidence>
<dbReference type="EMBL" id="VOLR01000001">
    <property type="protein sequence ID" value="TWX62890.1"/>
    <property type="molecule type" value="Genomic_DNA"/>
</dbReference>
<evidence type="ECO:0000256" key="8">
    <source>
        <dbReference type="ARBA" id="ARBA00023012"/>
    </source>
</evidence>
<dbReference type="RefSeq" id="WP_146796208.1">
    <property type="nucleotide sequence ID" value="NZ_VOLP01000001.1"/>
</dbReference>
<keyword evidence="9" id="KW-1133">Transmembrane helix</keyword>
<reference evidence="13 15" key="1">
    <citation type="submission" date="2019-07" db="EMBL/GenBank/DDBJ databases">
        <title>Genomes of sea-ice associated Colwellia species.</title>
        <authorList>
            <person name="Bowman J.P."/>
        </authorList>
    </citation>
    <scope>NUCLEOTIDE SEQUENCE [LARGE SCALE GENOMIC DNA]</scope>
    <source>
        <strain evidence="12 14">ACAM 607</strain>
        <strain evidence="13 15">IC036</strain>
    </source>
</reference>
<evidence type="ECO:0000256" key="9">
    <source>
        <dbReference type="SAM" id="Phobius"/>
    </source>
</evidence>
<dbReference type="InterPro" id="IPR003594">
    <property type="entry name" value="HATPase_dom"/>
</dbReference>
<keyword evidence="4" id="KW-0808">Transferase</keyword>
<evidence type="ECO:0000256" key="1">
    <source>
        <dbReference type="ARBA" id="ARBA00000085"/>
    </source>
</evidence>
<dbReference type="GO" id="GO:0005524">
    <property type="term" value="F:ATP binding"/>
    <property type="evidence" value="ECO:0007669"/>
    <property type="project" value="UniProtKB-KW"/>
</dbReference>
<comment type="caution">
    <text evidence="13">The sequence shown here is derived from an EMBL/GenBank/DDBJ whole genome shotgun (WGS) entry which is preliminary data.</text>
</comment>
<keyword evidence="9" id="KW-0472">Membrane</keyword>
<protein>
    <recommendedName>
        <fullName evidence="2">histidine kinase</fullName>
        <ecNumber evidence="2">2.7.13.3</ecNumber>
    </recommendedName>
</protein>
<dbReference type="SUPFAM" id="SSF55785">
    <property type="entry name" value="PYP-like sensor domain (PAS domain)"/>
    <property type="match status" value="1"/>
</dbReference>